<protein>
    <submittedName>
        <fullName evidence="5">TonB-dependent receptor</fullName>
    </submittedName>
</protein>
<name>A0A511Y9U5_9FLAO</name>
<dbReference type="RefSeq" id="WP_167409394.1">
    <property type="nucleotide sequence ID" value="NZ_BJYI01000006.1"/>
</dbReference>
<evidence type="ECO:0000313" key="6">
    <source>
        <dbReference type="Proteomes" id="UP000321150"/>
    </source>
</evidence>
<evidence type="ECO:0000256" key="1">
    <source>
        <dbReference type="ARBA" id="ARBA00004442"/>
    </source>
</evidence>
<accession>A0A511Y9U5</accession>
<comment type="subcellular location">
    <subcellularLocation>
        <location evidence="1">Cell outer membrane</location>
    </subcellularLocation>
</comment>
<reference evidence="5 6" key="1">
    <citation type="submission" date="2019-07" db="EMBL/GenBank/DDBJ databases">
        <title>Whole genome shotgun sequence of Chryseobacterium lathyri NBRC 105250.</title>
        <authorList>
            <person name="Hosoyama A."/>
            <person name="Uohara A."/>
            <person name="Ohji S."/>
            <person name="Ichikawa N."/>
        </authorList>
    </citation>
    <scope>NUCLEOTIDE SEQUENCE [LARGE SCALE GENOMIC DNA]</scope>
    <source>
        <strain evidence="5 6">NBRC 105250</strain>
    </source>
</reference>
<dbReference type="GO" id="GO:0009279">
    <property type="term" value="C:cell outer membrane"/>
    <property type="evidence" value="ECO:0007669"/>
    <property type="project" value="UniProtKB-SubCell"/>
</dbReference>
<dbReference type="InterPro" id="IPR041700">
    <property type="entry name" value="OMP_b-brl_3"/>
</dbReference>
<dbReference type="Pfam" id="PF14905">
    <property type="entry name" value="OMP_b-brl_3"/>
    <property type="match status" value="1"/>
</dbReference>
<dbReference type="SUPFAM" id="SSF56935">
    <property type="entry name" value="Porins"/>
    <property type="match status" value="1"/>
</dbReference>
<evidence type="ECO:0000313" key="5">
    <source>
        <dbReference type="EMBL" id="GEN71966.1"/>
    </source>
</evidence>
<gene>
    <name evidence="5" type="ORF">CLA01_20380</name>
</gene>
<keyword evidence="5" id="KW-0675">Receptor</keyword>
<keyword evidence="3" id="KW-0998">Cell outer membrane</keyword>
<dbReference type="AlphaFoldDB" id="A0A511Y9U5"/>
<dbReference type="Gene3D" id="2.170.130.10">
    <property type="entry name" value="TonB-dependent receptor, plug domain"/>
    <property type="match status" value="1"/>
</dbReference>
<dbReference type="InterPro" id="IPR008969">
    <property type="entry name" value="CarboxyPept-like_regulatory"/>
</dbReference>
<proteinExistence type="predicted"/>
<dbReference type="InterPro" id="IPR037066">
    <property type="entry name" value="Plug_dom_sf"/>
</dbReference>
<evidence type="ECO:0000256" key="2">
    <source>
        <dbReference type="ARBA" id="ARBA00023136"/>
    </source>
</evidence>
<dbReference type="Proteomes" id="UP000321150">
    <property type="component" value="Unassembled WGS sequence"/>
</dbReference>
<keyword evidence="2" id="KW-0472">Membrane</keyword>
<dbReference type="PANTHER" id="PTHR40980:SF4">
    <property type="entry name" value="TONB-DEPENDENT RECEPTOR-LIKE BETA-BARREL DOMAIN-CONTAINING PROTEIN"/>
    <property type="match status" value="1"/>
</dbReference>
<dbReference type="EMBL" id="BJYI01000006">
    <property type="protein sequence ID" value="GEN71966.1"/>
    <property type="molecule type" value="Genomic_DNA"/>
</dbReference>
<dbReference type="PANTHER" id="PTHR40980">
    <property type="entry name" value="PLUG DOMAIN-CONTAINING PROTEIN"/>
    <property type="match status" value="1"/>
</dbReference>
<dbReference type="SUPFAM" id="SSF49464">
    <property type="entry name" value="Carboxypeptidase regulatory domain-like"/>
    <property type="match status" value="1"/>
</dbReference>
<evidence type="ECO:0000259" key="4">
    <source>
        <dbReference type="Pfam" id="PF14905"/>
    </source>
</evidence>
<feature type="domain" description="Outer membrane protein beta-barrel" evidence="4">
    <location>
        <begin position="338"/>
        <end position="740"/>
    </location>
</feature>
<sequence length="763" mass="87348">MSSQQTGIDYAEVSVSQEKTRFSAISDEKGNFFIKVPQNGNYKLSVLKDGKLIYEKNLEIINDTKEKITIDNKEISIQEINILKKKKLIERKVDRLVFNVENSISATGGDAMDALNITPGLFVQNNQISMIGKSSMSIMVNDRMLNLSGDDLANFLKNIRTEDIKSIEVITSPPSKYDAQGNSGLINIITKNVKTDSYNGNVRFTLTQSKRLSSNIGTGFNYNRGKLTFTSSVNYGNGSQEPYQRYTLEYPNYTWKEENTKRNYINNFGGRFTIDYKINNKIRIGGEYSGSISNPLIKSQNNSSIFNNSQILDSLIQNNSRIEINRHSNAFNLYSVIKLDTIGRKISYDFDYLDFSTSSLNNFSSNSYFSDNTLKPENYFSARNSSNLDVNIITSRLDFDYPTQWVKLNFGAKLTFINNESNVSFFNTTRGISEPDPLKSNSFEYKENTQALYISGSKKLNDKVEVQLGFRGENTQTEGNSVTLSQKNKNKYFMLFPTFNISYSFKEDKSVGLNYNRRINRPTYNNLNPFRFYSTSFNYAEGNPFLNAYTTDNIELSYLYKNSYTMLYASFINDAIDQVTFVSPESPIQRVIPTNAYNQYNVGIYQGYSFSLNRWESNNNLSVYYTRSRSNIPELKSSSAFSGSFKTVNSVILDKDKKYRAEASFLYRLPSLAGSYELSSFSQLNLGFKASLFKQRLNVTIEAVDVLKTNKQTFTQTVNNIRQSNYDYADIRRINLTLVYGFGQKLDLYRKKEVNTEEKQRIN</sequence>
<dbReference type="InterPro" id="IPR036942">
    <property type="entry name" value="Beta-barrel_TonB_sf"/>
</dbReference>
<evidence type="ECO:0000256" key="3">
    <source>
        <dbReference type="ARBA" id="ARBA00023237"/>
    </source>
</evidence>
<dbReference type="Gene3D" id="2.40.170.20">
    <property type="entry name" value="TonB-dependent receptor, beta-barrel domain"/>
    <property type="match status" value="1"/>
</dbReference>
<comment type="caution">
    <text evidence="5">The sequence shown here is derived from an EMBL/GenBank/DDBJ whole genome shotgun (WGS) entry which is preliminary data.</text>
</comment>
<organism evidence="5 6">
    <name type="scientific">Chryseobacterium lathyri</name>
    <dbReference type="NCBI Taxonomy" id="395933"/>
    <lineage>
        <taxon>Bacteria</taxon>
        <taxon>Pseudomonadati</taxon>
        <taxon>Bacteroidota</taxon>
        <taxon>Flavobacteriia</taxon>
        <taxon>Flavobacteriales</taxon>
        <taxon>Weeksellaceae</taxon>
        <taxon>Chryseobacterium group</taxon>
        <taxon>Chryseobacterium</taxon>
    </lineage>
</organism>